<feature type="region of interest" description="Disordered" evidence="1">
    <location>
        <begin position="14"/>
        <end position="185"/>
    </location>
</feature>
<reference evidence="3" key="1">
    <citation type="journal article" date="2014" name="Proc. Natl. Acad. Sci. U.S.A.">
        <title>Extensive sampling of basidiomycete genomes demonstrates inadequacy of the white-rot/brown-rot paradigm for wood decay fungi.</title>
        <authorList>
            <person name="Riley R."/>
            <person name="Salamov A.A."/>
            <person name="Brown D.W."/>
            <person name="Nagy L.G."/>
            <person name="Floudas D."/>
            <person name="Held B.W."/>
            <person name="Levasseur A."/>
            <person name="Lombard V."/>
            <person name="Morin E."/>
            <person name="Otillar R."/>
            <person name="Lindquist E.A."/>
            <person name="Sun H."/>
            <person name="LaButti K.M."/>
            <person name="Schmutz J."/>
            <person name="Jabbour D."/>
            <person name="Luo H."/>
            <person name="Baker S.E."/>
            <person name="Pisabarro A.G."/>
            <person name="Walton J.D."/>
            <person name="Blanchette R.A."/>
            <person name="Henrissat B."/>
            <person name="Martin F."/>
            <person name="Cullen D."/>
            <person name="Hibbett D.S."/>
            <person name="Grigoriev I.V."/>
        </authorList>
    </citation>
    <scope>NUCLEOTIDE SEQUENCE [LARGE SCALE GENOMIC DNA]</scope>
    <source>
        <strain evidence="3">MUCL 33604</strain>
    </source>
</reference>
<protein>
    <submittedName>
        <fullName evidence="2">Uncharacterized protein</fullName>
    </submittedName>
</protein>
<feature type="compositionally biased region" description="Acidic residues" evidence="1">
    <location>
        <begin position="27"/>
        <end position="38"/>
    </location>
</feature>
<dbReference type="Proteomes" id="UP000027265">
    <property type="component" value="Unassembled WGS sequence"/>
</dbReference>
<gene>
    <name evidence="2" type="ORF">JAAARDRAFT_419895</name>
</gene>
<feature type="compositionally biased region" description="Basic and acidic residues" evidence="1">
    <location>
        <begin position="55"/>
        <end position="75"/>
    </location>
</feature>
<keyword evidence="3" id="KW-1185">Reference proteome</keyword>
<feature type="compositionally biased region" description="Polar residues" evidence="1">
    <location>
        <begin position="94"/>
        <end position="114"/>
    </location>
</feature>
<accession>A0A067PUG8</accession>
<evidence type="ECO:0000256" key="1">
    <source>
        <dbReference type="SAM" id="MobiDB-lite"/>
    </source>
</evidence>
<dbReference type="HOGENOM" id="CLU_1332090_0_0_1"/>
<proteinExistence type="predicted"/>
<name>A0A067PUG8_9AGAM</name>
<evidence type="ECO:0000313" key="2">
    <source>
        <dbReference type="EMBL" id="KDQ53976.1"/>
    </source>
</evidence>
<dbReference type="EMBL" id="KL197731">
    <property type="protein sequence ID" value="KDQ53976.1"/>
    <property type="molecule type" value="Genomic_DNA"/>
</dbReference>
<sequence>MEFVQDPSYQVVTKKKLGKKPVRDEEMDKGDDDDEVEEIMVKRSRRGGRSTLSPVKEKEKPGPSSKGKEKARPPADEDSAEQSVVPITEVGPPQRTTKSSKPSGSRTNVPSTKEATLPPQTPAPRPPISVSSSKSQRKDKDAARRRKGISDDASDSSSEDSARELLYATTKRRGDTSAKRRVSGSLGRDPLMSLWVVWSRRIAAGI</sequence>
<dbReference type="InParanoid" id="A0A067PUG8"/>
<evidence type="ECO:0000313" key="3">
    <source>
        <dbReference type="Proteomes" id="UP000027265"/>
    </source>
</evidence>
<dbReference type="AlphaFoldDB" id="A0A067PUG8"/>
<organism evidence="2 3">
    <name type="scientific">Jaapia argillacea MUCL 33604</name>
    <dbReference type="NCBI Taxonomy" id="933084"/>
    <lineage>
        <taxon>Eukaryota</taxon>
        <taxon>Fungi</taxon>
        <taxon>Dikarya</taxon>
        <taxon>Basidiomycota</taxon>
        <taxon>Agaricomycotina</taxon>
        <taxon>Agaricomycetes</taxon>
        <taxon>Agaricomycetidae</taxon>
        <taxon>Jaapiales</taxon>
        <taxon>Jaapiaceae</taxon>
        <taxon>Jaapia</taxon>
    </lineage>
</organism>